<feature type="domain" description="Macro" evidence="1">
    <location>
        <begin position="1"/>
        <end position="179"/>
    </location>
</feature>
<reference evidence="2" key="1">
    <citation type="submission" date="2018-05" db="EMBL/GenBank/DDBJ databases">
        <authorList>
            <person name="Lanie J.A."/>
            <person name="Ng W.-L."/>
            <person name="Kazmierczak K.M."/>
            <person name="Andrzejewski T.M."/>
            <person name="Davidsen T.M."/>
            <person name="Wayne K.J."/>
            <person name="Tettelin H."/>
            <person name="Glass J.I."/>
            <person name="Rusch D."/>
            <person name="Podicherti R."/>
            <person name="Tsui H.-C.T."/>
            <person name="Winkler M.E."/>
        </authorList>
    </citation>
    <scope>NUCLEOTIDE SEQUENCE</scope>
</reference>
<name>A0A382D2L6_9ZZZZ</name>
<dbReference type="InterPro" id="IPR002589">
    <property type="entry name" value="Macro_dom"/>
</dbReference>
<evidence type="ECO:0000259" key="1">
    <source>
        <dbReference type="PROSITE" id="PS51154"/>
    </source>
</evidence>
<protein>
    <recommendedName>
        <fullName evidence="1">Macro domain-containing protein</fullName>
    </recommendedName>
</protein>
<evidence type="ECO:0000313" key="2">
    <source>
        <dbReference type="EMBL" id="SVB31951.1"/>
    </source>
</evidence>
<dbReference type="PANTHER" id="PTHR11106">
    <property type="entry name" value="GANGLIOSIDE INDUCED DIFFERENTIATION ASSOCIATED PROTEIN 2-RELATED"/>
    <property type="match status" value="1"/>
</dbReference>
<dbReference type="SUPFAM" id="SSF52949">
    <property type="entry name" value="Macro domain-like"/>
    <property type="match status" value="1"/>
</dbReference>
<feature type="non-terminal residue" evidence="2">
    <location>
        <position position="179"/>
    </location>
</feature>
<dbReference type="PANTHER" id="PTHR11106:SF27">
    <property type="entry name" value="MACRO DOMAIN-CONTAINING PROTEIN"/>
    <property type="match status" value="1"/>
</dbReference>
<dbReference type="Pfam" id="PF01661">
    <property type="entry name" value="Macro"/>
    <property type="match status" value="1"/>
</dbReference>
<accession>A0A382D2L6</accession>
<dbReference type="EMBL" id="UINC01037051">
    <property type="protein sequence ID" value="SVB31951.1"/>
    <property type="molecule type" value="Genomic_DNA"/>
</dbReference>
<dbReference type="InterPro" id="IPR043472">
    <property type="entry name" value="Macro_dom-like"/>
</dbReference>
<dbReference type="AlphaFoldDB" id="A0A382D2L6"/>
<dbReference type="PROSITE" id="PS51154">
    <property type="entry name" value="MACRO"/>
    <property type="match status" value="1"/>
</dbReference>
<sequence length="179" mass="20005">MNISVFKKNICEITADIIVNAANETLLGGGGVDGAIHRASGEMLLETCKKFPIKNLKNSTVVDVGRCDVGEVIVTKSFNIDSCKYIYHTVAPILTTISYNNYQCNDEHLKLCYENCLKMARTMKQKSIVFCCLGTGFYGFPKDKAAKIAVEVARKYPTIKVIFSVIEDQDFDYYSKELN</sequence>
<organism evidence="2">
    <name type="scientific">marine metagenome</name>
    <dbReference type="NCBI Taxonomy" id="408172"/>
    <lineage>
        <taxon>unclassified sequences</taxon>
        <taxon>metagenomes</taxon>
        <taxon>ecological metagenomes</taxon>
    </lineage>
</organism>
<proteinExistence type="predicted"/>
<dbReference type="SMART" id="SM00506">
    <property type="entry name" value="A1pp"/>
    <property type="match status" value="1"/>
</dbReference>
<gene>
    <name evidence="2" type="ORF">METZ01_LOCUS184805</name>
</gene>
<dbReference type="Gene3D" id="3.40.220.10">
    <property type="entry name" value="Leucine Aminopeptidase, subunit E, domain 1"/>
    <property type="match status" value="1"/>
</dbReference>